<sequence length="237" mass="25706">MQVADAQLVQLTGQIAIGEQWRRIRLHFMRGPQRRDTYPDALATDCFGDCGGGFQEEAPTLVGCAAIRVSTIVQIRAAKLIEQIAVRGMDLDAVEARCHGIPRRAGEIQDDLPDFLGAQRARRIAGQQHRILAANEHRHPVVLQADRARANGWRSVGAQTAVTNASDMPELQVDTPALAMHCHGDLSPAGDLGSAVNPRCAGATASLRRNRRPFGNDQASRSALRVVRGSHCGRCKL</sequence>
<evidence type="ECO:0000313" key="2">
    <source>
        <dbReference type="Proteomes" id="UP000020077"/>
    </source>
</evidence>
<organism evidence="1 2">
    <name type="scientific">Candidatus Accumulibacter phosphatis</name>
    <dbReference type="NCBI Taxonomy" id="327160"/>
    <lineage>
        <taxon>Bacteria</taxon>
        <taxon>Pseudomonadati</taxon>
        <taxon>Pseudomonadota</taxon>
        <taxon>Betaproteobacteria</taxon>
        <taxon>Candidatus Accumulibacter</taxon>
    </lineage>
</organism>
<dbReference type="AntiFam" id="ANF00205">
    <property type="entry name" value="Shadow ORF (opposite nemA)"/>
</dbReference>
<dbReference type="Proteomes" id="UP000020077">
    <property type="component" value="Unassembled WGS sequence"/>
</dbReference>
<protein>
    <submittedName>
        <fullName evidence="1">Uncharacterized protein</fullName>
    </submittedName>
</protein>
<proteinExistence type="predicted"/>
<gene>
    <name evidence="1" type="ORF">AW09_001577</name>
</gene>
<comment type="caution">
    <text evidence="1">The sequence shown here is derived from an EMBL/GenBank/DDBJ whole genome shotgun (WGS) entry which is preliminary data.</text>
</comment>
<dbReference type="AlphaFoldDB" id="A0A080LWZ9"/>
<reference evidence="1 2" key="1">
    <citation type="submission" date="2014-02" db="EMBL/GenBank/DDBJ databases">
        <title>Expanding our view of genomic diversity in Candidatus Accumulibacter clades.</title>
        <authorList>
            <person name="Skennerton C.T."/>
            <person name="Barr J.J."/>
            <person name="Slater F.R."/>
            <person name="Bond P.L."/>
            <person name="Tyson G.W."/>
        </authorList>
    </citation>
    <scope>NUCLEOTIDE SEQUENCE [LARGE SCALE GENOMIC DNA]</scope>
    <source>
        <strain evidence="2">BA-91</strain>
    </source>
</reference>
<evidence type="ECO:0000313" key="1">
    <source>
        <dbReference type="EMBL" id="KFB73176.1"/>
    </source>
</evidence>
<name>A0A080LWZ9_9PROT</name>
<dbReference type="EMBL" id="JDVG02000271">
    <property type="protein sequence ID" value="KFB73176.1"/>
    <property type="molecule type" value="Genomic_DNA"/>
</dbReference>
<accession>A0A080LWZ9</accession>